<name>A0A3R9NXK6_9BACT</name>
<keyword evidence="1" id="KW-1133">Transmembrane helix</keyword>
<protein>
    <submittedName>
        <fullName evidence="2">Uncharacterized protein</fullName>
    </submittedName>
</protein>
<proteinExistence type="predicted"/>
<accession>A0A3R9NXK6</accession>
<dbReference type="AlphaFoldDB" id="A0A3R9NXK6"/>
<sequence>MSDETVQTKSKPRWGLIASSCLGVFILGFALGLLFDAHFRPNYITLELDQQSDQIKVMPRKNDVVNWVGRSTPDGPLQRINIAYLTDSPCMPNNADKSICTVAVDKGQYVYLCKDPSSGQPAACDPGNDPQPNNDVYAVQTTFGSIKTAFGKDPGEGLPTLPAASPSAAPAAATPAAAPLGAAPPAAGTHQAAVLAGISCDTNTPNAPIVRSSTDSTTTPITMSAVVGQKIQWTSGQRGFSVSGFLDASNNPVQVCKEAAINNTSSVCTVQTSAIPSGSSNSIHYTVTTSNPNPCPTASGTAYLMVTAH</sequence>
<feature type="transmembrane region" description="Helical" evidence="1">
    <location>
        <begin position="14"/>
        <end position="35"/>
    </location>
</feature>
<organism evidence="2 3">
    <name type="scientific">Edaphobacter aggregans</name>
    <dbReference type="NCBI Taxonomy" id="570835"/>
    <lineage>
        <taxon>Bacteria</taxon>
        <taxon>Pseudomonadati</taxon>
        <taxon>Acidobacteriota</taxon>
        <taxon>Terriglobia</taxon>
        <taxon>Terriglobales</taxon>
        <taxon>Acidobacteriaceae</taxon>
        <taxon>Edaphobacter</taxon>
    </lineage>
</organism>
<evidence type="ECO:0000313" key="2">
    <source>
        <dbReference type="EMBL" id="RSL16078.1"/>
    </source>
</evidence>
<dbReference type="Proteomes" id="UP000269669">
    <property type="component" value="Unassembled WGS sequence"/>
</dbReference>
<reference evidence="2 3" key="1">
    <citation type="submission" date="2018-12" db="EMBL/GenBank/DDBJ databases">
        <title>Sequencing of bacterial isolates from soil warming experiment in Harvard Forest, Massachusetts, USA.</title>
        <authorList>
            <person name="Deangelis K."/>
        </authorList>
    </citation>
    <scope>NUCLEOTIDE SEQUENCE [LARGE SCALE GENOMIC DNA]</scope>
    <source>
        <strain evidence="2 3">EB153</strain>
    </source>
</reference>
<dbReference type="EMBL" id="RSDW01000001">
    <property type="protein sequence ID" value="RSL16078.1"/>
    <property type="molecule type" value="Genomic_DNA"/>
</dbReference>
<evidence type="ECO:0000256" key="1">
    <source>
        <dbReference type="SAM" id="Phobius"/>
    </source>
</evidence>
<comment type="caution">
    <text evidence="2">The sequence shown here is derived from an EMBL/GenBank/DDBJ whole genome shotgun (WGS) entry which is preliminary data.</text>
</comment>
<gene>
    <name evidence="2" type="ORF">EDE15_1587</name>
</gene>
<keyword evidence="3" id="KW-1185">Reference proteome</keyword>
<keyword evidence="1" id="KW-0812">Transmembrane</keyword>
<keyword evidence="1" id="KW-0472">Membrane</keyword>
<evidence type="ECO:0000313" key="3">
    <source>
        <dbReference type="Proteomes" id="UP000269669"/>
    </source>
</evidence>
<dbReference type="RefSeq" id="WP_185827048.1">
    <property type="nucleotide sequence ID" value="NZ_RSDW01000001.1"/>
</dbReference>